<dbReference type="RefSeq" id="WP_194538444.1">
    <property type="nucleotide sequence ID" value="NZ_JACEFB010000009.1"/>
</dbReference>
<protein>
    <submittedName>
        <fullName evidence="2">Uncharacterized protein</fullName>
    </submittedName>
</protein>
<keyword evidence="3" id="KW-1185">Reference proteome</keyword>
<evidence type="ECO:0000256" key="1">
    <source>
        <dbReference type="SAM" id="MobiDB-lite"/>
    </source>
</evidence>
<accession>A0A7V9ACD7</accession>
<evidence type="ECO:0000313" key="2">
    <source>
        <dbReference type="EMBL" id="MBA2226914.1"/>
    </source>
</evidence>
<dbReference type="Proteomes" id="UP000542342">
    <property type="component" value="Unassembled WGS sequence"/>
</dbReference>
<feature type="region of interest" description="Disordered" evidence="1">
    <location>
        <begin position="15"/>
        <end position="153"/>
    </location>
</feature>
<comment type="caution">
    <text evidence="2">The sequence shown here is derived from an EMBL/GenBank/DDBJ whole genome shotgun (WGS) entry which is preliminary data.</text>
</comment>
<organism evidence="2 3">
    <name type="scientific">Thermogemmata fonticola</name>
    <dbReference type="NCBI Taxonomy" id="2755323"/>
    <lineage>
        <taxon>Bacteria</taxon>
        <taxon>Pseudomonadati</taxon>
        <taxon>Planctomycetota</taxon>
        <taxon>Planctomycetia</taxon>
        <taxon>Gemmatales</taxon>
        <taxon>Gemmataceae</taxon>
        <taxon>Thermogemmata</taxon>
    </lineage>
</organism>
<proteinExistence type="predicted"/>
<sequence length="218" mass="23125">MLLLLLLAPLAGCKSREGSLGRGSDPLVYGPDRIPRQNVPLPERGAVGQGRTDPLIAAPAGRTGSRDSSDGGYNDDPARFRGVHIPSPATTPAGLAGRWDDEGLKIPDGPPERVPLRPAADSTPAGPAPPAPAPASTPPPQPDSIPTTGPPLQELYQELERLGAPRDSFSLQREGSQYLFRATLPWDGARRQYTGLGTTPAEAVRQVLEQIRLDRASR</sequence>
<dbReference type="EMBL" id="JACEFB010000009">
    <property type="protein sequence ID" value="MBA2226914.1"/>
    <property type="molecule type" value="Genomic_DNA"/>
</dbReference>
<evidence type="ECO:0000313" key="3">
    <source>
        <dbReference type="Proteomes" id="UP000542342"/>
    </source>
</evidence>
<reference evidence="2 3" key="1">
    <citation type="submission" date="2020-07" db="EMBL/GenBank/DDBJ databases">
        <title>Thermogemmata thermophila gen. nov., sp. nov., a novel moderate thermophilic planctomycete from a Kamchatka hot spring.</title>
        <authorList>
            <person name="Elcheninov A.G."/>
            <person name="Podosokorskaya O.A."/>
            <person name="Kovaleva O.L."/>
            <person name="Novikov A."/>
            <person name="Bonch-Osmolovskaya E.A."/>
            <person name="Toshchakov S.V."/>
            <person name="Kublanov I.V."/>
        </authorList>
    </citation>
    <scope>NUCLEOTIDE SEQUENCE [LARGE SCALE GENOMIC DNA]</scope>
    <source>
        <strain evidence="2 3">2918</strain>
    </source>
</reference>
<name>A0A7V9ACD7_9BACT</name>
<feature type="compositionally biased region" description="Basic and acidic residues" evidence="1">
    <location>
        <begin position="98"/>
        <end position="115"/>
    </location>
</feature>
<dbReference type="AlphaFoldDB" id="A0A7V9ACD7"/>
<gene>
    <name evidence="2" type="ORF">H0921_12145</name>
</gene>
<feature type="compositionally biased region" description="Pro residues" evidence="1">
    <location>
        <begin position="126"/>
        <end position="143"/>
    </location>
</feature>